<feature type="transmembrane region" description="Helical" evidence="7">
    <location>
        <begin position="74"/>
        <end position="95"/>
    </location>
</feature>
<proteinExistence type="predicted"/>
<dbReference type="PANTHER" id="PTHR36838:SF3">
    <property type="entry name" value="TRANSPORTER AUXIN EFFLUX CARRIER EC FAMILY"/>
    <property type="match status" value="1"/>
</dbReference>
<evidence type="ECO:0000313" key="8">
    <source>
        <dbReference type="EMBL" id="VEV97773.1"/>
    </source>
</evidence>
<gene>
    <name evidence="8" type="ORF">PMYSY11_2728</name>
</gene>
<dbReference type="EMBL" id="LR215729">
    <property type="protein sequence ID" value="VEV97773.1"/>
    <property type="molecule type" value="Genomic_DNA"/>
</dbReference>
<keyword evidence="2" id="KW-0813">Transport</keyword>
<evidence type="ECO:0000256" key="3">
    <source>
        <dbReference type="ARBA" id="ARBA00022475"/>
    </source>
</evidence>
<feature type="transmembrane region" description="Helical" evidence="7">
    <location>
        <begin position="133"/>
        <end position="157"/>
    </location>
</feature>
<protein>
    <submittedName>
        <fullName evidence="8">Transporter</fullName>
    </submittedName>
</protein>
<evidence type="ECO:0000256" key="5">
    <source>
        <dbReference type="ARBA" id="ARBA00022989"/>
    </source>
</evidence>
<dbReference type="PANTHER" id="PTHR36838">
    <property type="entry name" value="AUXIN EFFLUX CARRIER FAMILY PROTEIN"/>
    <property type="match status" value="1"/>
</dbReference>
<dbReference type="Pfam" id="PF03547">
    <property type="entry name" value="Mem_trans"/>
    <property type="match status" value="1"/>
</dbReference>
<keyword evidence="3" id="KW-1003">Cell membrane</keyword>
<feature type="transmembrane region" description="Helical" evidence="7">
    <location>
        <begin position="263"/>
        <end position="285"/>
    </location>
</feature>
<dbReference type="GO" id="GO:0016020">
    <property type="term" value="C:membrane"/>
    <property type="evidence" value="ECO:0007669"/>
    <property type="project" value="UniProtKB-SubCell"/>
</dbReference>
<comment type="subcellular location">
    <subcellularLocation>
        <location evidence="1">Membrane</location>
        <topology evidence="1">Multi-pass membrane protein</topology>
    </subcellularLocation>
</comment>
<feature type="transmembrane region" description="Helical" evidence="7">
    <location>
        <begin position="297"/>
        <end position="315"/>
    </location>
</feature>
<feature type="transmembrane region" description="Helical" evidence="7">
    <location>
        <begin position="237"/>
        <end position="257"/>
    </location>
</feature>
<sequence>MDVGNGDFMASVLSVILPVFALILLGFICRRLELLGPTAASEINRMVVWLCLPAMLFNATASASWAHFWEPGFIAAYTAGTIAVFLITLIWRWRVHKSLADASIQGLSASYANTGYMGIPLCILVFGDAGLQPALISSLIVICVLFALAVVCIEVALQSEPSLFNAVRKVALALLKNPLVVSPLLGGVWAASGFSVALPAQRVLDLLAAATAPCALISLGLFLAHKQVGRSDGSLPLVALKLVVHPFLVWLLAYQILDLPPLWAHSALLLSALPTGTGPFMLAEYYQRDAAVVSRSILFSTLGSLVTLSLCLYVIQLHP</sequence>
<feature type="transmembrane region" description="Helical" evidence="7">
    <location>
        <begin position="6"/>
        <end position="27"/>
    </location>
</feature>
<dbReference type="AlphaFoldDB" id="A0A653E5H2"/>
<name>A0A653E5H2_9PSED</name>
<feature type="transmembrane region" description="Helical" evidence="7">
    <location>
        <begin position="178"/>
        <end position="200"/>
    </location>
</feature>
<evidence type="ECO:0000256" key="4">
    <source>
        <dbReference type="ARBA" id="ARBA00022692"/>
    </source>
</evidence>
<evidence type="ECO:0000256" key="6">
    <source>
        <dbReference type="ARBA" id="ARBA00023136"/>
    </source>
</evidence>
<dbReference type="InterPro" id="IPR004776">
    <property type="entry name" value="Mem_transp_PIN-like"/>
</dbReference>
<dbReference type="GO" id="GO:0055085">
    <property type="term" value="P:transmembrane transport"/>
    <property type="evidence" value="ECO:0007669"/>
    <property type="project" value="InterPro"/>
</dbReference>
<feature type="transmembrane region" description="Helical" evidence="7">
    <location>
        <begin position="47"/>
        <end position="68"/>
    </location>
</feature>
<keyword evidence="5 7" id="KW-1133">Transmembrane helix</keyword>
<keyword evidence="4 7" id="KW-0812">Transmembrane</keyword>
<reference evidence="8" key="1">
    <citation type="submission" date="2019-02" db="EMBL/GenBank/DDBJ databases">
        <authorList>
            <consortium name="Genoscope - CEA"/>
            <person name="William W."/>
        </authorList>
    </citation>
    <scope>NUCLEOTIDE SEQUENCE [LARGE SCALE GENOMIC DNA]</scope>
    <source>
        <strain evidence="8">YSy11</strain>
    </source>
</reference>
<organism evidence="8">
    <name type="scientific">Pseudomonas marincola</name>
    <dbReference type="NCBI Taxonomy" id="437900"/>
    <lineage>
        <taxon>Bacteria</taxon>
        <taxon>Pseudomonadati</taxon>
        <taxon>Pseudomonadota</taxon>
        <taxon>Gammaproteobacteria</taxon>
        <taxon>Pseudomonadales</taxon>
        <taxon>Pseudomonadaceae</taxon>
        <taxon>Pseudomonas</taxon>
    </lineage>
</organism>
<feature type="transmembrane region" description="Helical" evidence="7">
    <location>
        <begin position="107"/>
        <end position="127"/>
    </location>
</feature>
<feature type="transmembrane region" description="Helical" evidence="7">
    <location>
        <begin position="206"/>
        <end position="225"/>
    </location>
</feature>
<evidence type="ECO:0000256" key="2">
    <source>
        <dbReference type="ARBA" id="ARBA00022448"/>
    </source>
</evidence>
<evidence type="ECO:0000256" key="1">
    <source>
        <dbReference type="ARBA" id="ARBA00004141"/>
    </source>
</evidence>
<evidence type="ECO:0000256" key="7">
    <source>
        <dbReference type="SAM" id="Phobius"/>
    </source>
</evidence>
<keyword evidence="6 7" id="KW-0472">Membrane</keyword>
<accession>A0A653E5H2</accession>